<dbReference type="InterPro" id="IPR036770">
    <property type="entry name" value="Ankyrin_rpt-contain_sf"/>
</dbReference>
<feature type="compositionally biased region" description="Basic and acidic residues" evidence="2">
    <location>
        <begin position="3035"/>
        <end position="3044"/>
    </location>
</feature>
<sequence>MDKLLDTIRTQLDAFLYGFSSDQLKISLLAGQVTLRDLAFKPEPVNKFFLQCSLPLTLKAGFVSSLSFRVTSIVTGHVEVAIDGLYAVVAPTCQVLGRSETSTHRSQEISQLELLQTRGGRSDATNRAADGCGSAEMEVIRNAFRDYFSKLSLKLTRAHIRLECDDVDVKGSSFAFGLVIESAYLAPTAPAEHLIVPKFSREPRGHQRGRIVRLGGSGGVEEGSEDPEGEGWKVFGEKLELRGVSLHFHHMCPLYVPWSLYEATAQEPNGIFAAIEASEIVSLFHTDWPEGQSLAQRPFTQPPANSNRPGSPSPSLPPPLLPCHLGCVDAEEDPMRNASSRRATFDRRPAVMVLPLWVQLHAQLNTIPAHMAKDRPPPPAYPANPHVREGRAKEADRDLEYNSVNLSFRVQPDTSAPVLPAATQGSRNSFYGVWPAAQSQEGQGGGCPDGFTCPPVLARLPVDLSTNQEVLKAIRFLEQRMSSFQLWHYLHGRSSLYPNEADSPYTALPHHVSFPSHNTHFPPPHTHTPSRPSFSPPVPTRHLHDHQQPHHYHHHHQSGILPPGGPMAFSQPLMPAMEGCHHFYHPQDNPLNLSSSKLRWRRVREFFRLQRYLRRAPITLREGLAMRIHCKRYIAVYKRKFDGPESICSWRRNFPPIDRVAQHILTDIELEYRPEQILLWRLMAHIELRMEMQLNNAALSSPSSKDGTGESWSLRLPGSPKSVGRNPGAGPRLLTQEEIYHLHENYQHIFNSPPAPPPHNVIFMVKWDLLFAAGLRWRHRLPRPPPPYHPPSTTHTDTAHTDDAKNASLAQGAAVLFPSVAGSEATLALEVFSPLHLRITDTPAEYCSSFVMECDGMTIPPPSPQQPDPYHDLRTFSAATGRFVPVLSQCSSGSGSRAGAEVSVGGVPAVRLTCHVARSDGAWLSGHSPVGSVAGPPDGPVSIPVAELDGLVFAYLQLLMTPGSSWNCYPWEGYLHALLGERLLVPVHPDGTHQVALWLMSLGLQELRHAYETPNGGAPPSVPCSSLPDLLWKTLRGGMWSPLRVNCILPTTCLALLPPPAHKHDDEGEQAVELSAFLQQQLRATDLRLEIEGGRALMRPIFLPSLEVAVTLTAHDFDGWLSGLFDLRSFASMCDLPLIWETAKPSATPLVFSFATLLAAATGAVMEDTSNAAHESSHNKHRGTRLRPLPQAADQLHLGSSSSTHQMAAASPLRQLMTQLALMDTLESRRRGCVAVGLPSTHLNPSSPLLDPMSQRSPSCPPSPGHDDIMSEAGGSDEGPESANVSISALGGEGPLIPRVAGSAVPKLYRYNAGGRSKTPGTPRAGRNMEESTRKGPAEASAERCPVTLLVLLTVSWARRVLMDCYLPSPLQKQRRARGAGAGADGGEESGVSRDEGLLGLGGFGQLAASFQQVLNSRGSTDVAARTLVTELYTFCGAVTRQLLAADLGGQAIPTAAPASGAAAADGSPCSPATEAAAGGGCGNGGDPPLRLTVLSLAAWAGITPVIEAFEQHIPGLAVGTLRDACGMTLLMWAARGSFCNSEAINLKLVRYLIRKGAKPGGTDSFGRTSLHWACLSGAAQIAAHLLQTNGTDAVKLNQRDRMGYSPLAFAIMSQSRPLVSLLLNCGADPIVPPLRAALKPKQGSTQTQTPSPDRQPISGGAGAGGGGAALTATDLSFRPLKAAVRVGAFDVAACLLQEAPFIDVPQALGVASLTTAHQSAPNGPLLASVPRRATAGAASSPTARGSERSVDVAHVTTQAVLDAIRALPAILEDPSPPRSPYSNVTNLRPDAPQWTASYTSTAVSAPGAYNTNSSNPVALLNSPQLYEHFINGPDRPVGGGGGGGGEHGMPGDVRNRSISPPMQVSVDPIFGEMPTPTPTASYRLGWEMKGGFKGTADEGVGGLRHPDIGLLRPPLFRTVAASLLSPFCHVIKTPRPDCPLNVDLSAAMLMLQRSFGFERAKASSGSIKGAANVPSSAAVDLYQALDEQRFAGLMECLAVLNDRHLMCHETMHTYLREQREQQNYKDIVLEALRQLRQQGRLSLLDGCSPLREHHHHSHFPRDTNAAATTATTHRHPHGTNSSSRERNKTSSSSSNLELPPLRDTVVTGSFGLTPKSYQQRDAEGHRGPPQTHRHAALGAGGGASARFIVVGPPRVGKSTVAKWLVDNLHGIDGKGTATTSREGGYPDTHTEAHLEGGVKVHHVRLSEEAIHHPRFHTSLFHRKPTCHGGNRHTNHPSTNTKAVNVTVIDCPAFCDFIPVMGPILFQTADASTAPYVQPSHHKEDGHSGDAPAWPFDHSFRLRREACGRVVVIVVLDGDTDGGDDYVRMVCDRVAPGRHGAQVVVVRNTRRESATPRVTTMPSPVDPSQTPAPPAAPSTHSPPSPFLNKVGGNSLEVWQGNFAELGEVVSSHNGTPGKTRRTKDKEAVLIKQVVTVLRGSSSEEQPYTTHHMVPTAPPCYNPATLIGPVRVLTSSQSYLAPTHSGVVSTRPLLRCLGGSDHSSSSSPTGFRGPLTDLINAGVVVPLSSVFVAPRGSVGGRDVSRPGEQWVVPQFASLLPPSHPLLPRLQVAAASTSTNTSTGSSPPPAAQEGMHVKLQYPLSCSAMRLSSVVKRLLAAMQTVPGFSLVQFARVGEEVSMGLDDRQSGFFVSFYTHHTYSPGVSAMSRQGQGQGQAEAGRTVWRVGEQASCAASSAGGDGMDGDVGMAIALSAEKFIEEKLMERKGSRGSSPSHGAAAANQRQPPPPPPQTTPQPPAAPAPAAAPTPDTQARHVTAPNASFTLDVHSPSNATLMEILERPIAAMVSKGSTHTSSNTPVCTPITSAVAHKDGDHGNGSRRVGPVLSGAASTTSSAPDDDLTAVWVASRSGAGESRELEMHAVGPAAGLAIRALVGTDTLRPTAASYRVATSSGGAEWLSQSQLIESLQRKQLAAPASAIEALLLAYSWITMTIPQVKKPDESPPTRPQALQHSSTQSPQSPSRRRSGRRLGERGCHGDQPATHRWPISPDALPLLISTPTVPSCLPNEVPPYLPSEAIKDPQRTEHGIVGSPTAAGRGEEAKSSVVAANSPIPMGVHPPSVDGQLNGLPPSTRDKPSSGEVYSKVVSPPTLPINKKAATAPCPIPKAHHPPSPRPFSQRLLGMLCGLFQCGRNSITHSDLHHGTTLKKVRRGAGVDGSEEEGDEKVSTAKSGGTTATTSSEGTSTTGGSGHNSRGSRSRSDDRRPAPLVVVHTHKGSGPTGERALSGRKDLKPGDGDMEVIDVETDLGMDTENETEESPFPAPSQGVSYHQPTTDSMSSDIGVGPNRDQGQQGGQAGAGLPVVRDHPAQSEYGPLLPCGALSLPEELQCYAYVEQSRLRALSAKKTPTSTSSSKAGVRERERCTGSQSAEDYLSSLVRLGMVAKTPPAAPSPSPPMCQSMVAFNLLRSIRVSQLESHSTWAHLPVLLPVDPVGLARRVREAVQDGAVTRVPVRWEWPCRCVCEALEGPHLCHTQVKVEIVVGHHRRAPAHTSDVPAGGATDGCVGREAPSVESGSGHTHHTHTHTHPAHHPVPPAETEEPLARAWGLNLLLCGEARRLGPWPIEGSPRLVATPALLNAIAEDVCIRRTVGGWLCDDGHLRGVAPHVVAGGIMGGGILTV</sequence>
<feature type="compositionally biased region" description="Basic residues" evidence="2">
    <location>
        <begin position="541"/>
        <end position="557"/>
    </location>
</feature>
<feature type="compositionally biased region" description="Pro residues" evidence="2">
    <location>
        <begin position="311"/>
        <end position="321"/>
    </location>
</feature>
<dbReference type="Proteomes" id="UP000041254">
    <property type="component" value="Unassembled WGS sequence"/>
</dbReference>
<feature type="region of interest" description="Disordered" evidence="2">
    <location>
        <begin position="2068"/>
        <end position="2139"/>
    </location>
</feature>
<dbReference type="InParanoid" id="A0A0G4G5B5"/>
<feature type="compositionally biased region" description="Low complexity" evidence="2">
    <location>
        <begin position="2090"/>
        <end position="2103"/>
    </location>
</feature>
<dbReference type="PANTHER" id="PTHR13037:SF24">
    <property type="entry name" value="POLYCOMB PROTEIN PCL-RELATED"/>
    <property type="match status" value="1"/>
</dbReference>
<feature type="region of interest" description="Disordered" evidence="2">
    <location>
        <begin position="1733"/>
        <end position="1752"/>
    </location>
</feature>
<feature type="compositionally biased region" description="Polar residues" evidence="2">
    <location>
        <begin position="3283"/>
        <end position="3297"/>
    </location>
</feature>
<evidence type="ECO:0000256" key="2">
    <source>
        <dbReference type="SAM" id="MobiDB-lite"/>
    </source>
</evidence>
<feature type="compositionally biased region" description="Low complexity" evidence="2">
    <location>
        <begin position="3189"/>
        <end position="3202"/>
    </location>
</feature>
<feature type="compositionally biased region" description="Basic residues" evidence="2">
    <location>
        <begin position="3535"/>
        <end position="3547"/>
    </location>
</feature>
<evidence type="ECO:0000313" key="3">
    <source>
        <dbReference type="EMBL" id="CEM23551.1"/>
    </source>
</evidence>
<dbReference type="SMART" id="SM00248">
    <property type="entry name" value="ANK"/>
    <property type="match status" value="4"/>
</dbReference>
<evidence type="ECO:0000256" key="1">
    <source>
        <dbReference type="ARBA" id="ARBA00022581"/>
    </source>
</evidence>
<feature type="compositionally biased region" description="Gly residues" evidence="2">
    <location>
        <begin position="1838"/>
        <end position="1849"/>
    </location>
</feature>
<feature type="region of interest" description="Disordered" evidence="2">
    <location>
        <begin position="1640"/>
        <end position="1666"/>
    </location>
</feature>
<keyword evidence="1" id="KW-0945">Host-virus interaction</keyword>
<feature type="compositionally biased region" description="Pro residues" evidence="2">
    <location>
        <begin position="2742"/>
        <end position="2763"/>
    </location>
</feature>
<feature type="compositionally biased region" description="Pro residues" evidence="2">
    <location>
        <begin position="2370"/>
        <end position="2385"/>
    </location>
</feature>
<feature type="region of interest" description="Disordered" evidence="2">
    <location>
        <begin position="2722"/>
        <end position="2770"/>
    </location>
</feature>
<feature type="region of interest" description="Disordered" evidence="2">
    <location>
        <begin position="3034"/>
        <end position="3113"/>
    </location>
</feature>
<dbReference type="SUPFAM" id="SSF48403">
    <property type="entry name" value="Ankyrin repeat"/>
    <property type="match status" value="1"/>
</dbReference>
<dbReference type="InterPro" id="IPR002110">
    <property type="entry name" value="Ankyrin_rpt"/>
</dbReference>
<feature type="compositionally biased region" description="Basic and acidic residues" evidence="2">
    <location>
        <begin position="3243"/>
        <end position="3253"/>
    </location>
</feature>
<feature type="compositionally biased region" description="Low complexity" evidence="2">
    <location>
        <begin position="3361"/>
        <end position="3373"/>
    </location>
</feature>
<dbReference type="Gene3D" id="1.25.40.20">
    <property type="entry name" value="Ankyrin repeat-containing domain"/>
    <property type="match status" value="1"/>
</dbReference>
<dbReference type="VEuPathDB" id="CryptoDB:Vbra_17065"/>
<accession>A0A0G4G5B5</accession>
<proteinExistence type="predicted"/>
<feature type="region of interest" description="Disordered" evidence="2">
    <location>
        <begin position="1238"/>
        <end position="1283"/>
    </location>
</feature>
<feature type="region of interest" description="Disordered" evidence="2">
    <location>
        <begin position="3361"/>
        <end position="3382"/>
    </location>
</feature>
<dbReference type="EMBL" id="CDMY01000571">
    <property type="protein sequence ID" value="CEM23551.1"/>
    <property type="molecule type" value="Genomic_DNA"/>
</dbReference>
<feature type="compositionally biased region" description="Polar residues" evidence="2">
    <location>
        <begin position="1643"/>
        <end position="1653"/>
    </location>
</feature>
<feature type="region of interest" description="Disordered" evidence="2">
    <location>
        <begin position="2955"/>
        <end position="3007"/>
    </location>
</feature>
<feature type="compositionally biased region" description="Basic and acidic residues" evidence="2">
    <location>
        <begin position="1327"/>
        <end position="1337"/>
    </location>
</feature>
<feature type="region of interest" description="Disordered" evidence="2">
    <location>
        <begin position="210"/>
        <end position="229"/>
    </location>
</feature>
<dbReference type="Pfam" id="PF12796">
    <property type="entry name" value="Ank_2"/>
    <property type="match status" value="1"/>
</dbReference>
<feature type="region of interest" description="Disordered" evidence="2">
    <location>
        <begin position="699"/>
        <end position="730"/>
    </location>
</feature>
<feature type="region of interest" description="Disordered" evidence="2">
    <location>
        <begin position="2350"/>
        <end position="2390"/>
    </location>
</feature>
<gene>
    <name evidence="3" type="ORF">Vbra_17065</name>
</gene>
<protein>
    <submittedName>
        <fullName evidence="3">Uncharacterized protein</fullName>
    </submittedName>
</protein>
<feature type="region of interest" description="Disordered" evidence="2">
    <location>
        <begin position="293"/>
        <end position="322"/>
    </location>
</feature>
<dbReference type="PANTHER" id="PTHR13037">
    <property type="entry name" value="FORMIN"/>
    <property type="match status" value="1"/>
</dbReference>
<feature type="region of interest" description="Disordered" evidence="2">
    <location>
        <begin position="3269"/>
        <end position="3324"/>
    </location>
</feature>
<feature type="region of interest" description="Disordered" evidence="2">
    <location>
        <begin position="517"/>
        <end position="565"/>
    </location>
</feature>
<keyword evidence="4" id="KW-1185">Reference proteome</keyword>
<organism evidence="3 4">
    <name type="scientific">Vitrella brassicaformis (strain CCMP3155)</name>
    <dbReference type="NCBI Taxonomy" id="1169540"/>
    <lineage>
        <taxon>Eukaryota</taxon>
        <taxon>Sar</taxon>
        <taxon>Alveolata</taxon>
        <taxon>Colpodellida</taxon>
        <taxon>Vitrellaceae</taxon>
        <taxon>Vitrella</taxon>
    </lineage>
</organism>
<evidence type="ECO:0000313" key="4">
    <source>
        <dbReference type="Proteomes" id="UP000041254"/>
    </source>
</evidence>
<feature type="region of interest" description="Disordered" evidence="2">
    <location>
        <begin position="1830"/>
        <end position="1853"/>
    </location>
</feature>
<name>A0A0G4G5B5_VITBC</name>
<feature type="region of interest" description="Disordered" evidence="2">
    <location>
        <begin position="3506"/>
        <end position="3556"/>
    </location>
</feature>
<feature type="region of interest" description="Disordered" evidence="2">
    <location>
        <begin position="3166"/>
        <end position="3256"/>
    </location>
</feature>
<feature type="region of interest" description="Disordered" evidence="2">
    <location>
        <begin position="1312"/>
        <end position="1339"/>
    </location>
</feature>
<dbReference type="OrthoDB" id="414350at2759"/>
<reference evidence="3 4" key="1">
    <citation type="submission" date="2014-11" db="EMBL/GenBank/DDBJ databases">
        <authorList>
            <person name="Zhu J."/>
            <person name="Qi W."/>
            <person name="Song R."/>
        </authorList>
    </citation>
    <scope>NUCLEOTIDE SEQUENCE [LARGE SCALE GENOMIC DNA]</scope>
</reference>